<dbReference type="InterPro" id="IPR035437">
    <property type="entry name" value="SNase_OB-fold_sf"/>
</dbReference>
<evidence type="ECO:0000313" key="2">
    <source>
        <dbReference type="Proteomes" id="UP000219494"/>
    </source>
</evidence>
<dbReference type="Proteomes" id="UP000219494">
    <property type="component" value="Unassembled WGS sequence"/>
</dbReference>
<keyword evidence="2" id="KW-1185">Reference proteome</keyword>
<dbReference type="RefSeq" id="WP_097064866.1">
    <property type="nucleotide sequence ID" value="NZ_OBMI01000003.1"/>
</dbReference>
<dbReference type="EMBL" id="OBMI01000003">
    <property type="protein sequence ID" value="SOB88038.1"/>
    <property type="molecule type" value="Genomic_DNA"/>
</dbReference>
<gene>
    <name evidence="1" type="ORF">SAMN06297144_3176</name>
</gene>
<evidence type="ECO:0008006" key="3">
    <source>
        <dbReference type="Google" id="ProtNLM"/>
    </source>
</evidence>
<reference evidence="1 2" key="1">
    <citation type="submission" date="2017-07" db="EMBL/GenBank/DDBJ databases">
        <authorList>
            <person name="Sun Z.S."/>
            <person name="Albrecht U."/>
            <person name="Echele G."/>
            <person name="Lee C.C."/>
        </authorList>
    </citation>
    <scope>NUCLEOTIDE SEQUENCE [LARGE SCALE GENOMIC DNA]</scope>
    <source>
        <strain evidence="1 2">CGMCC 1.12672</strain>
    </source>
</reference>
<name>A0A285R2P7_9SPHN</name>
<dbReference type="SUPFAM" id="SSF50199">
    <property type="entry name" value="Staphylococcal nuclease"/>
    <property type="match status" value="1"/>
</dbReference>
<sequence>MIPLLLLASVVAPGATFTCTPVAVWDGDGPIWCAEGPRIRLEGIAAREMDETCRPGHPCPRASGRAARDHLVALLGGVRGTLRTGHIVVRGSPLTCVSNGSAKGSRTGALCRSPDVGDLSCAMVRDGYALAWARYGGNRLCRSARTSSTRR</sequence>
<organism evidence="1 2">
    <name type="scientific">Sphingomonas guangdongensis</name>
    <dbReference type="NCBI Taxonomy" id="1141890"/>
    <lineage>
        <taxon>Bacteria</taxon>
        <taxon>Pseudomonadati</taxon>
        <taxon>Pseudomonadota</taxon>
        <taxon>Alphaproteobacteria</taxon>
        <taxon>Sphingomonadales</taxon>
        <taxon>Sphingomonadaceae</taxon>
        <taxon>Sphingomonas</taxon>
    </lineage>
</organism>
<dbReference type="Gene3D" id="2.40.50.90">
    <property type="match status" value="1"/>
</dbReference>
<protein>
    <recommendedName>
        <fullName evidence="3">Nuclease homologue</fullName>
    </recommendedName>
</protein>
<accession>A0A285R2P7</accession>
<dbReference type="OrthoDB" id="7206106at2"/>
<dbReference type="AlphaFoldDB" id="A0A285R2P7"/>
<evidence type="ECO:0000313" key="1">
    <source>
        <dbReference type="EMBL" id="SOB88038.1"/>
    </source>
</evidence>
<proteinExistence type="predicted"/>